<dbReference type="GeneID" id="17085982"/>
<comment type="subcellular location">
    <subcellularLocation>
        <location evidence="1">Endomembrane system</location>
    </subcellularLocation>
</comment>
<evidence type="ECO:0000256" key="6">
    <source>
        <dbReference type="PIRNR" id="PIRNR015588"/>
    </source>
</evidence>
<feature type="domain" description="AP complex mu/sigma subunit" evidence="7">
    <location>
        <begin position="1"/>
        <end position="96"/>
    </location>
</feature>
<evidence type="ECO:0000256" key="3">
    <source>
        <dbReference type="ARBA" id="ARBA00022448"/>
    </source>
</evidence>
<accession>M2XAX3</accession>
<evidence type="ECO:0000313" key="9">
    <source>
        <dbReference type="Proteomes" id="UP000030680"/>
    </source>
</evidence>
<dbReference type="OrthoDB" id="371463at2759"/>
<dbReference type="InterPro" id="IPR016635">
    <property type="entry name" value="AP_complex_ssu"/>
</dbReference>
<dbReference type="AlphaFoldDB" id="M2XAX3"/>
<evidence type="ECO:0000313" key="8">
    <source>
        <dbReference type="EMBL" id="EME27047.1"/>
    </source>
</evidence>
<dbReference type="InterPro" id="IPR022775">
    <property type="entry name" value="AP_mu_sigma_su"/>
</dbReference>
<evidence type="ECO:0000259" key="7">
    <source>
        <dbReference type="Pfam" id="PF01217"/>
    </source>
</evidence>
<keyword evidence="5 6" id="KW-0472">Membrane</keyword>
<evidence type="ECO:0000256" key="4">
    <source>
        <dbReference type="ARBA" id="ARBA00022927"/>
    </source>
</evidence>
<dbReference type="Pfam" id="PF01217">
    <property type="entry name" value="Clat_adaptor_s"/>
    <property type="match status" value="1"/>
</dbReference>
<dbReference type="SUPFAM" id="SSF64356">
    <property type="entry name" value="SNARE-like"/>
    <property type="match status" value="1"/>
</dbReference>
<dbReference type="Proteomes" id="UP000030680">
    <property type="component" value="Unassembled WGS sequence"/>
</dbReference>
<name>M2XAX3_GALSU</name>
<comment type="similarity">
    <text evidence="2 6">Belongs to the adaptor complexes small subunit family.</text>
</comment>
<dbReference type="STRING" id="130081.M2XAX3"/>
<evidence type="ECO:0000256" key="5">
    <source>
        <dbReference type="ARBA" id="ARBA00023136"/>
    </source>
</evidence>
<dbReference type="GO" id="GO:0006886">
    <property type="term" value="P:intracellular protein transport"/>
    <property type="evidence" value="ECO:0007669"/>
    <property type="project" value="UniProtKB-UniRule"/>
</dbReference>
<sequence length="111" mass="12953">MCNFIEWRDLKVVYRRYASLFFVAGVDSTDNELITLEIIHHYVECLDKYFGNVCELDLIFNFSKAYYILDEILLAGDLQESKRGNVLRAIQASDNMAEKHPEDPKHSVRGY</sequence>
<dbReference type="PANTHER" id="PTHR11753">
    <property type="entry name" value="ADAPTOR COMPLEXES SMALL SUBUNIT FAMILY"/>
    <property type="match status" value="1"/>
</dbReference>
<evidence type="ECO:0000256" key="2">
    <source>
        <dbReference type="ARBA" id="ARBA00006972"/>
    </source>
</evidence>
<dbReference type="Gramene" id="EME27047">
    <property type="protein sequence ID" value="EME27047"/>
    <property type="gene ID" value="Gasu_53820"/>
</dbReference>
<protein>
    <recommendedName>
        <fullName evidence="6">AP complex subunit sigma</fullName>
    </recommendedName>
</protein>
<keyword evidence="4 6" id="KW-0653">Protein transport</keyword>
<dbReference type="PIRSF" id="PIRSF015588">
    <property type="entry name" value="AP_complex_sigma"/>
    <property type="match status" value="1"/>
</dbReference>
<dbReference type="EMBL" id="KB454538">
    <property type="protein sequence ID" value="EME27047.1"/>
    <property type="molecule type" value="Genomic_DNA"/>
</dbReference>
<dbReference type="KEGG" id="gsl:Gasu_53820"/>
<keyword evidence="9" id="KW-1185">Reference proteome</keyword>
<dbReference type="Gene3D" id="3.30.450.60">
    <property type="match status" value="1"/>
</dbReference>
<reference evidence="9" key="1">
    <citation type="journal article" date="2013" name="Science">
        <title>Gene transfer from bacteria and archaea facilitated evolution of an extremophilic eukaryote.</title>
        <authorList>
            <person name="Schonknecht G."/>
            <person name="Chen W.H."/>
            <person name="Ternes C.M."/>
            <person name="Barbier G.G."/>
            <person name="Shrestha R.P."/>
            <person name="Stanke M."/>
            <person name="Brautigam A."/>
            <person name="Baker B.J."/>
            <person name="Banfield J.F."/>
            <person name="Garavito R.M."/>
            <person name="Carr K."/>
            <person name="Wilkerson C."/>
            <person name="Rensing S.A."/>
            <person name="Gagneul D."/>
            <person name="Dickenson N.E."/>
            <person name="Oesterhelt C."/>
            <person name="Lercher M.J."/>
            <person name="Weber A.P."/>
        </authorList>
    </citation>
    <scope>NUCLEOTIDE SEQUENCE [LARGE SCALE GENOMIC DNA]</scope>
    <source>
        <strain evidence="9">074W</strain>
    </source>
</reference>
<dbReference type="GO" id="GO:0012505">
    <property type="term" value="C:endomembrane system"/>
    <property type="evidence" value="ECO:0007669"/>
    <property type="project" value="UniProtKB-SubCell"/>
</dbReference>
<dbReference type="InterPro" id="IPR011012">
    <property type="entry name" value="Longin-like_dom_sf"/>
</dbReference>
<dbReference type="eggNOG" id="KOG0934">
    <property type="taxonomic scope" value="Eukaryota"/>
</dbReference>
<organism evidence="8 9">
    <name type="scientific">Galdieria sulphuraria</name>
    <name type="common">Red alga</name>
    <dbReference type="NCBI Taxonomy" id="130081"/>
    <lineage>
        <taxon>Eukaryota</taxon>
        <taxon>Rhodophyta</taxon>
        <taxon>Bangiophyceae</taxon>
        <taxon>Galdieriales</taxon>
        <taxon>Galdieriaceae</taxon>
        <taxon>Galdieria</taxon>
    </lineage>
</organism>
<proteinExistence type="inferred from homology"/>
<keyword evidence="3 6" id="KW-0813">Transport</keyword>
<dbReference type="OMA" id="KAYHILD"/>
<gene>
    <name evidence="8" type="ORF">Gasu_53820</name>
</gene>
<evidence type="ECO:0000256" key="1">
    <source>
        <dbReference type="ARBA" id="ARBA00004308"/>
    </source>
</evidence>
<dbReference type="RefSeq" id="XP_005703567.1">
    <property type="nucleotide sequence ID" value="XM_005703510.1"/>
</dbReference>